<accession>A0ACC1BZJ9</accession>
<evidence type="ECO:0000313" key="1">
    <source>
        <dbReference type="EMBL" id="KAJ0105254.1"/>
    </source>
</evidence>
<comment type="caution">
    <text evidence="1">The sequence shown here is derived from an EMBL/GenBank/DDBJ whole genome shotgun (WGS) entry which is preliminary data.</text>
</comment>
<reference evidence="2" key="1">
    <citation type="journal article" date="2023" name="G3 (Bethesda)">
        <title>Genome assembly and association tests identify interacting loci associated with vigor, precocity, and sex in interspecific pistachio rootstocks.</title>
        <authorList>
            <person name="Palmer W."/>
            <person name="Jacygrad E."/>
            <person name="Sagayaradj S."/>
            <person name="Cavanaugh K."/>
            <person name="Han R."/>
            <person name="Bertier L."/>
            <person name="Beede B."/>
            <person name="Kafkas S."/>
            <person name="Golino D."/>
            <person name="Preece J."/>
            <person name="Michelmore R."/>
        </authorList>
    </citation>
    <scope>NUCLEOTIDE SEQUENCE [LARGE SCALE GENOMIC DNA]</scope>
</reference>
<proteinExistence type="predicted"/>
<sequence>MRLDLHALSSKKGVYLVLHGASGLSVELIKGCIERGVTKFYVNTEVRMAYMELLKSPKKDLVHVMAAAKDAMKAVVAEKIYLPGSA</sequence>
<name>A0ACC1BZJ9_9ROSI</name>
<evidence type="ECO:0000313" key="2">
    <source>
        <dbReference type="Proteomes" id="UP001164250"/>
    </source>
</evidence>
<keyword evidence="2" id="KW-1185">Reference proteome</keyword>
<dbReference type="EMBL" id="CM047898">
    <property type="protein sequence ID" value="KAJ0105254.1"/>
    <property type="molecule type" value="Genomic_DNA"/>
</dbReference>
<gene>
    <name evidence="1" type="ORF">Patl1_19595</name>
</gene>
<organism evidence="1 2">
    <name type="scientific">Pistacia atlantica</name>
    <dbReference type="NCBI Taxonomy" id="434234"/>
    <lineage>
        <taxon>Eukaryota</taxon>
        <taxon>Viridiplantae</taxon>
        <taxon>Streptophyta</taxon>
        <taxon>Embryophyta</taxon>
        <taxon>Tracheophyta</taxon>
        <taxon>Spermatophyta</taxon>
        <taxon>Magnoliopsida</taxon>
        <taxon>eudicotyledons</taxon>
        <taxon>Gunneridae</taxon>
        <taxon>Pentapetalae</taxon>
        <taxon>rosids</taxon>
        <taxon>malvids</taxon>
        <taxon>Sapindales</taxon>
        <taxon>Anacardiaceae</taxon>
        <taxon>Pistacia</taxon>
    </lineage>
</organism>
<dbReference type="Proteomes" id="UP001164250">
    <property type="component" value="Chromosome 2"/>
</dbReference>
<protein>
    <submittedName>
        <fullName evidence="1">Uncharacterized protein</fullName>
    </submittedName>
</protein>